<evidence type="ECO:0000256" key="1">
    <source>
        <dbReference type="SAM" id="MobiDB-lite"/>
    </source>
</evidence>
<protein>
    <recommendedName>
        <fullName evidence="5">Essential protein Yae1 N-terminal domain-containing protein</fullName>
    </recommendedName>
</protein>
<evidence type="ECO:0000256" key="2">
    <source>
        <dbReference type="SAM" id="SignalP"/>
    </source>
</evidence>
<evidence type="ECO:0000313" key="4">
    <source>
        <dbReference type="Proteomes" id="UP001479436"/>
    </source>
</evidence>
<gene>
    <name evidence="3" type="ORF">K7432_014440</name>
</gene>
<feature type="compositionally biased region" description="Basic and acidic residues" evidence="1">
    <location>
        <begin position="94"/>
        <end position="115"/>
    </location>
</feature>
<feature type="region of interest" description="Disordered" evidence="1">
    <location>
        <begin position="79"/>
        <end position="115"/>
    </location>
</feature>
<dbReference type="Proteomes" id="UP001479436">
    <property type="component" value="Unassembled WGS sequence"/>
</dbReference>
<keyword evidence="2" id="KW-0732">Signal</keyword>
<name>A0ABR2WHM3_9FUNG</name>
<feature type="signal peptide" evidence="2">
    <location>
        <begin position="1"/>
        <end position="23"/>
    </location>
</feature>
<keyword evidence="4" id="KW-1185">Reference proteome</keyword>
<evidence type="ECO:0000313" key="3">
    <source>
        <dbReference type="EMBL" id="KAK9761004.1"/>
    </source>
</evidence>
<evidence type="ECO:0008006" key="5">
    <source>
        <dbReference type="Google" id="ProtNLM"/>
    </source>
</evidence>
<comment type="caution">
    <text evidence="3">The sequence shown here is derived from an EMBL/GenBank/DDBJ whole genome shotgun (WGS) entry which is preliminary data.</text>
</comment>
<organism evidence="3 4">
    <name type="scientific">Basidiobolus ranarum</name>
    <dbReference type="NCBI Taxonomy" id="34480"/>
    <lineage>
        <taxon>Eukaryota</taxon>
        <taxon>Fungi</taxon>
        <taxon>Fungi incertae sedis</taxon>
        <taxon>Zoopagomycota</taxon>
        <taxon>Entomophthoromycotina</taxon>
        <taxon>Basidiobolomycetes</taxon>
        <taxon>Basidiobolales</taxon>
        <taxon>Basidiobolaceae</taxon>
        <taxon>Basidiobolus</taxon>
    </lineage>
</organism>
<dbReference type="EMBL" id="JASJQH010001639">
    <property type="protein sequence ID" value="KAK9761004.1"/>
    <property type="molecule type" value="Genomic_DNA"/>
</dbReference>
<sequence>MKLFSFACIFLTLFLGYIVCLESKPTNWNNKTNGTDAINEPKELETNDVTEEMANDYEQGYLEGRKAAYFEGYKEGKSQGYRRGHSHGVAKGQIEGRKYGRSEGEKNGQRDGYWEGFRDSRAEGLKLGKQAGYTQGEKTGEEYGYSTGLKHGLKIAEAYNENQQPDEQRKIQPNSFQEILEKIQFPADPSSTLFNQKLNLILEDLETHSKTPKDKNLEK</sequence>
<feature type="chain" id="PRO_5045554507" description="Essential protein Yae1 N-terminal domain-containing protein" evidence="2">
    <location>
        <begin position="24"/>
        <end position="219"/>
    </location>
</feature>
<reference evidence="3 4" key="1">
    <citation type="submission" date="2023-04" db="EMBL/GenBank/DDBJ databases">
        <title>Genome of Basidiobolus ranarum AG-B5.</title>
        <authorList>
            <person name="Stajich J.E."/>
            <person name="Carter-House D."/>
            <person name="Gryganskyi A."/>
        </authorList>
    </citation>
    <scope>NUCLEOTIDE SEQUENCE [LARGE SCALE GENOMIC DNA]</scope>
    <source>
        <strain evidence="3 4">AG-B5</strain>
    </source>
</reference>
<proteinExistence type="predicted"/>
<accession>A0ABR2WHM3</accession>